<dbReference type="InParanoid" id="A0A1X2H7T7"/>
<accession>A0A1X2H7T7</accession>
<reference evidence="2 3" key="1">
    <citation type="submission" date="2016-07" db="EMBL/GenBank/DDBJ databases">
        <title>Pervasive Adenine N6-methylation of Active Genes in Fungi.</title>
        <authorList>
            <consortium name="DOE Joint Genome Institute"/>
            <person name="Mondo S.J."/>
            <person name="Dannebaum R.O."/>
            <person name="Kuo R.C."/>
            <person name="Labutti K."/>
            <person name="Haridas S."/>
            <person name="Kuo A."/>
            <person name="Salamov A."/>
            <person name="Ahrendt S.R."/>
            <person name="Lipzen A."/>
            <person name="Sullivan W."/>
            <person name="Andreopoulos W.B."/>
            <person name="Clum A."/>
            <person name="Lindquist E."/>
            <person name="Daum C."/>
            <person name="Ramamoorthy G.K."/>
            <person name="Gryganskyi A."/>
            <person name="Culley D."/>
            <person name="Magnuson J.K."/>
            <person name="James T.Y."/>
            <person name="O'Malley M.A."/>
            <person name="Stajich J.E."/>
            <person name="Spatafora J.W."/>
            <person name="Visel A."/>
            <person name="Grigoriev I.V."/>
        </authorList>
    </citation>
    <scope>NUCLEOTIDE SEQUENCE [LARGE SCALE GENOMIC DNA]</scope>
    <source>
        <strain evidence="2 3">NRRL 2496</strain>
    </source>
</reference>
<keyword evidence="3" id="KW-1185">Reference proteome</keyword>
<protein>
    <submittedName>
        <fullName evidence="2">Uncharacterized protein</fullName>
    </submittedName>
</protein>
<evidence type="ECO:0000313" key="2">
    <source>
        <dbReference type="EMBL" id="ORY94592.1"/>
    </source>
</evidence>
<organism evidence="2 3">
    <name type="scientific">Syncephalastrum racemosum</name>
    <name type="common">Filamentous fungus</name>
    <dbReference type="NCBI Taxonomy" id="13706"/>
    <lineage>
        <taxon>Eukaryota</taxon>
        <taxon>Fungi</taxon>
        <taxon>Fungi incertae sedis</taxon>
        <taxon>Mucoromycota</taxon>
        <taxon>Mucoromycotina</taxon>
        <taxon>Mucoromycetes</taxon>
        <taxon>Mucorales</taxon>
        <taxon>Syncephalastraceae</taxon>
        <taxon>Syncephalastrum</taxon>
    </lineage>
</organism>
<name>A0A1X2H7T7_SYNRA</name>
<comment type="caution">
    <text evidence="2">The sequence shown here is derived from an EMBL/GenBank/DDBJ whole genome shotgun (WGS) entry which is preliminary data.</text>
</comment>
<dbReference type="EMBL" id="MCGN01000007">
    <property type="protein sequence ID" value="ORY94592.1"/>
    <property type="molecule type" value="Genomic_DNA"/>
</dbReference>
<feature type="region of interest" description="Disordered" evidence="1">
    <location>
        <begin position="62"/>
        <end position="81"/>
    </location>
</feature>
<evidence type="ECO:0000256" key="1">
    <source>
        <dbReference type="SAM" id="MobiDB-lite"/>
    </source>
</evidence>
<proteinExistence type="predicted"/>
<sequence length="221" mass="24649">MCGRFVSFLSGVDLLQLLSYQLQTLSLNMRNVTTLCHKKTQLGKGSETFRAPGHKEFNRLQVSAHGKPTRSSKPTSPRLLKRRPIARKEEDIRNQAIITKGSSDYANCPITADFLTTSIPYCLESPFRFSRGLILTTDGDFCITRDAYWGRPESAPKGSDIFSGSYWPKHIFELFDSSFACQLLELELLGLELSSYDVHCYSVALCPKVLCGIANLADGNP</sequence>
<gene>
    <name evidence="2" type="ORF">BCR43DRAFT_325737</name>
</gene>
<dbReference type="AlphaFoldDB" id="A0A1X2H7T7"/>
<dbReference type="Proteomes" id="UP000242180">
    <property type="component" value="Unassembled WGS sequence"/>
</dbReference>
<evidence type="ECO:0000313" key="3">
    <source>
        <dbReference type="Proteomes" id="UP000242180"/>
    </source>
</evidence>